<evidence type="ECO:0000313" key="2">
    <source>
        <dbReference type="EMBL" id="CAE8610597.1"/>
    </source>
</evidence>
<dbReference type="Proteomes" id="UP000654075">
    <property type="component" value="Unassembled WGS sequence"/>
</dbReference>
<dbReference type="AlphaFoldDB" id="A0A813FCR6"/>
<dbReference type="EMBL" id="CAJNNW010002025">
    <property type="protein sequence ID" value="CAE8642630.1"/>
    <property type="molecule type" value="Genomic_DNA"/>
</dbReference>
<gene>
    <name evidence="2" type="ORF">PGLA1383_LOCUS28412</name>
    <name evidence="3" type="ORF">PGLA2088_LOCUS2488</name>
</gene>
<proteinExistence type="predicted"/>
<evidence type="ECO:0000256" key="1">
    <source>
        <dbReference type="SAM" id="Phobius"/>
    </source>
</evidence>
<feature type="transmembrane region" description="Helical" evidence="1">
    <location>
        <begin position="34"/>
        <end position="67"/>
    </location>
</feature>
<keyword evidence="4" id="KW-1185">Reference proteome</keyword>
<dbReference type="Proteomes" id="UP000626109">
    <property type="component" value="Unassembled WGS sequence"/>
</dbReference>
<sequence length="125" mass="13495">MSHANWMPVLVSSLLQPERLVDEILDPEETSPCVVVVVVVAFVLYVFVLLFLLLLLLYLLLLLLLLLKTDPGSITFKDILDSSVRGGSSGPCLGMVPSEVQPGDAPLSCCLVVVVVVVLLLLLLL</sequence>
<protein>
    <submittedName>
        <fullName evidence="2">Uncharacterized protein</fullName>
    </submittedName>
</protein>
<organism evidence="2 4">
    <name type="scientific">Polarella glacialis</name>
    <name type="common">Dinoflagellate</name>
    <dbReference type="NCBI Taxonomy" id="89957"/>
    <lineage>
        <taxon>Eukaryota</taxon>
        <taxon>Sar</taxon>
        <taxon>Alveolata</taxon>
        <taxon>Dinophyceae</taxon>
        <taxon>Suessiales</taxon>
        <taxon>Suessiaceae</taxon>
        <taxon>Polarella</taxon>
    </lineage>
</organism>
<reference evidence="2" key="1">
    <citation type="submission" date="2021-02" db="EMBL/GenBank/DDBJ databases">
        <authorList>
            <person name="Dougan E. K."/>
            <person name="Rhodes N."/>
            <person name="Thang M."/>
            <person name="Chan C."/>
        </authorList>
    </citation>
    <scope>NUCLEOTIDE SEQUENCE</scope>
</reference>
<name>A0A813FCR6_POLGL</name>
<accession>A0A813FCR6</accession>
<evidence type="ECO:0000313" key="3">
    <source>
        <dbReference type="EMBL" id="CAE8642630.1"/>
    </source>
</evidence>
<keyword evidence="1" id="KW-0472">Membrane</keyword>
<feature type="transmembrane region" description="Helical" evidence="1">
    <location>
        <begin position="105"/>
        <end position="124"/>
    </location>
</feature>
<evidence type="ECO:0000313" key="4">
    <source>
        <dbReference type="Proteomes" id="UP000654075"/>
    </source>
</evidence>
<dbReference type="EMBL" id="CAJNNV010024771">
    <property type="protein sequence ID" value="CAE8610597.1"/>
    <property type="molecule type" value="Genomic_DNA"/>
</dbReference>
<keyword evidence="1" id="KW-1133">Transmembrane helix</keyword>
<comment type="caution">
    <text evidence="2">The sequence shown here is derived from an EMBL/GenBank/DDBJ whole genome shotgun (WGS) entry which is preliminary data.</text>
</comment>
<keyword evidence="1" id="KW-0812">Transmembrane</keyword>